<proteinExistence type="predicted"/>
<evidence type="ECO:0000313" key="1">
    <source>
        <dbReference type="EMBL" id="MBX00575.1"/>
    </source>
</evidence>
<organism evidence="1">
    <name type="scientific">Rhizophora mucronata</name>
    <name type="common">Asiatic mangrove</name>
    <dbReference type="NCBI Taxonomy" id="61149"/>
    <lineage>
        <taxon>Eukaryota</taxon>
        <taxon>Viridiplantae</taxon>
        <taxon>Streptophyta</taxon>
        <taxon>Embryophyta</taxon>
        <taxon>Tracheophyta</taxon>
        <taxon>Spermatophyta</taxon>
        <taxon>Magnoliopsida</taxon>
        <taxon>eudicotyledons</taxon>
        <taxon>Gunneridae</taxon>
        <taxon>Pentapetalae</taxon>
        <taxon>rosids</taxon>
        <taxon>fabids</taxon>
        <taxon>Malpighiales</taxon>
        <taxon>Rhizophoraceae</taxon>
        <taxon>Rhizophora</taxon>
    </lineage>
</organism>
<dbReference type="EMBL" id="GGEC01020091">
    <property type="protein sequence ID" value="MBX00575.1"/>
    <property type="molecule type" value="Transcribed_RNA"/>
</dbReference>
<protein>
    <submittedName>
        <fullName evidence="1">Uncharacterized protein</fullName>
    </submittedName>
</protein>
<dbReference type="AlphaFoldDB" id="A0A2P2K4C7"/>
<name>A0A2P2K4C7_RHIMU</name>
<reference evidence="1" key="1">
    <citation type="submission" date="2018-02" db="EMBL/GenBank/DDBJ databases">
        <title>Rhizophora mucronata_Transcriptome.</title>
        <authorList>
            <person name="Meera S.P."/>
            <person name="Sreeshan A."/>
            <person name="Augustine A."/>
        </authorList>
    </citation>
    <scope>NUCLEOTIDE SEQUENCE</scope>
    <source>
        <tissue evidence="1">Leaf</tissue>
    </source>
</reference>
<sequence>MAACFVWRDYPGSQKVMHFLIHSVPKGFPSARCPLRFV</sequence>
<accession>A0A2P2K4C7</accession>